<accession>A0A6B8M245</accession>
<name>A0A6B8M245_9HYPH</name>
<evidence type="ECO:0000313" key="1">
    <source>
        <dbReference type="EMBL" id="QGM97884.1"/>
    </source>
</evidence>
<organism evidence="1 2">
    <name type="scientific">Methylocystis parvus</name>
    <dbReference type="NCBI Taxonomy" id="134"/>
    <lineage>
        <taxon>Bacteria</taxon>
        <taxon>Pseudomonadati</taxon>
        <taxon>Pseudomonadota</taxon>
        <taxon>Alphaproteobacteria</taxon>
        <taxon>Hyphomicrobiales</taxon>
        <taxon>Methylocystaceae</taxon>
        <taxon>Methylocystis</taxon>
    </lineage>
</organism>
<dbReference type="Proteomes" id="UP000422569">
    <property type="component" value="Chromosome"/>
</dbReference>
<protein>
    <submittedName>
        <fullName evidence="1">Uncharacterized protein</fullName>
    </submittedName>
</protein>
<dbReference type="RefSeq" id="WP_016918286.1">
    <property type="nucleotide sequence ID" value="NZ_CP044331.1"/>
</dbReference>
<dbReference type="KEGG" id="mpar:F7D14_10655"/>
<keyword evidence="2" id="KW-1185">Reference proteome</keyword>
<evidence type="ECO:0000313" key="2">
    <source>
        <dbReference type="Proteomes" id="UP000422569"/>
    </source>
</evidence>
<proteinExistence type="predicted"/>
<dbReference type="AlphaFoldDB" id="A0A6B8M245"/>
<dbReference type="EMBL" id="CP044331">
    <property type="protein sequence ID" value="QGM97884.1"/>
    <property type="molecule type" value="Genomic_DNA"/>
</dbReference>
<gene>
    <name evidence="1" type="ORF">F7D14_10655</name>
</gene>
<reference evidence="1 2" key="1">
    <citation type="submission" date="2019-09" db="EMBL/GenBank/DDBJ databases">
        <title>Isolation and complete genome sequencing of Methylocystis species.</title>
        <authorList>
            <person name="Rumah B.L."/>
            <person name="Stead C.E."/>
            <person name="Stevens B.C."/>
            <person name="Minton N.P."/>
            <person name="Grosse-Honebrink A."/>
            <person name="Zhang Y."/>
        </authorList>
    </citation>
    <scope>NUCLEOTIDE SEQUENCE [LARGE SCALE GENOMIC DNA]</scope>
    <source>
        <strain evidence="1 2">BRCS2</strain>
    </source>
</reference>
<sequence length="316" mass="35613">MKQKTSNPFLWLPGQGPDDAALSRLHAHFPRPRAPMRGAYVMSGERATFDTDDNPRGALFDIASATCSFGEDREWIDWFHYLLADETAFAMRAGALERPLVEALATAFFAIYPEGVTREPYRGFERDALNTFGRAIMGMNCWAEGCIRRGEALCREETQWGTWGWGEPSGDLSASLFFCLKYLAPEEIRPWLASALSIEDRYWRAQLMAFFVGVHDMLRGSLQQPAQLADARPPVAWENSFLLTGVYYGAFDKPPAPFLPEEKCEAARDAVTAFFNDEIYLAWLYAIAEDEALETELATVPEQFRTMYLPSPGKNA</sequence>